<comment type="caution">
    <text evidence="1">The sequence shown here is derived from an EMBL/GenBank/DDBJ whole genome shotgun (WGS) entry which is preliminary data.</text>
</comment>
<keyword evidence="2" id="KW-1185">Reference proteome</keyword>
<evidence type="ECO:0000313" key="2">
    <source>
        <dbReference type="Proteomes" id="UP000822476"/>
    </source>
</evidence>
<reference evidence="1" key="1">
    <citation type="submission" date="2019-07" db="EMBL/GenBank/DDBJ databases">
        <title>Annotation for the trematode Paragonimus miyazaki's.</title>
        <authorList>
            <person name="Choi Y.-J."/>
        </authorList>
    </citation>
    <scope>NUCLEOTIDE SEQUENCE</scope>
    <source>
        <strain evidence="1">Japan</strain>
    </source>
</reference>
<dbReference type="Proteomes" id="UP000822476">
    <property type="component" value="Unassembled WGS sequence"/>
</dbReference>
<gene>
    <name evidence="1" type="ORF">EG68_09721</name>
</gene>
<proteinExistence type="predicted"/>
<protein>
    <submittedName>
        <fullName evidence="1">Uncharacterized protein</fullName>
    </submittedName>
</protein>
<evidence type="ECO:0000313" key="1">
    <source>
        <dbReference type="EMBL" id="KAF7246772.1"/>
    </source>
</evidence>
<dbReference type="AlphaFoldDB" id="A0A8S9YGR1"/>
<name>A0A8S9YGR1_9TREM</name>
<organism evidence="1 2">
    <name type="scientific">Paragonimus skrjabini miyazakii</name>
    <dbReference type="NCBI Taxonomy" id="59628"/>
    <lineage>
        <taxon>Eukaryota</taxon>
        <taxon>Metazoa</taxon>
        <taxon>Spiralia</taxon>
        <taxon>Lophotrochozoa</taxon>
        <taxon>Platyhelminthes</taxon>
        <taxon>Trematoda</taxon>
        <taxon>Digenea</taxon>
        <taxon>Plagiorchiida</taxon>
        <taxon>Troglotremata</taxon>
        <taxon>Troglotrematidae</taxon>
        <taxon>Paragonimus</taxon>
    </lineage>
</organism>
<sequence>MMAIMRTVQIINSLMNSTTPKSMNASFLEMGIVLLLRTRWVTLALNRLVFVQIYGIN</sequence>
<dbReference type="EMBL" id="JTDE01005900">
    <property type="protein sequence ID" value="KAF7246772.1"/>
    <property type="molecule type" value="Genomic_DNA"/>
</dbReference>
<accession>A0A8S9YGR1</accession>